<organism evidence="1 2">
    <name type="scientific">Coniosporium apollinis (strain CBS 100218)</name>
    <name type="common">Rock-inhabiting black yeast</name>
    <dbReference type="NCBI Taxonomy" id="1168221"/>
    <lineage>
        <taxon>Eukaryota</taxon>
        <taxon>Fungi</taxon>
        <taxon>Dikarya</taxon>
        <taxon>Ascomycota</taxon>
        <taxon>Pezizomycotina</taxon>
        <taxon>Dothideomycetes</taxon>
        <taxon>Dothideomycetes incertae sedis</taxon>
        <taxon>Coniosporium</taxon>
    </lineage>
</organism>
<dbReference type="RefSeq" id="XP_007782990.1">
    <property type="nucleotide sequence ID" value="XM_007784800.1"/>
</dbReference>
<evidence type="ECO:0000313" key="2">
    <source>
        <dbReference type="Proteomes" id="UP000016924"/>
    </source>
</evidence>
<keyword evidence="2" id="KW-1185">Reference proteome</keyword>
<dbReference type="AlphaFoldDB" id="R7Z0S2"/>
<name>R7Z0S2_CONA1</name>
<evidence type="ECO:0000313" key="1">
    <source>
        <dbReference type="EMBL" id="EON67673.1"/>
    </source>
</evidence>
<dbReference type="Proteomes" id="UP000016924">
    <property type="component" value="Unassembled WGS sequence"/>
</dbReference>
<protein>
    <submittedName>
        <fullName evidence="1">Uncharacterized protein</fullName>
    </submittedName>
</protein>
<dbReference type="GeneID" id="19904127"/>
<reference evidence="2" key="1">
    <citation type="submission" date="2012-06" db="EMBL/GenBank/DDBJ databases">
        <title>The genome sequence of Coniosporium apollinis CBS 100218.</title>
        <authorList>
            <consortium name="The Broad Institute Genome Sequencing Platform"/>
            <person name="Cuomo C."/>
            <person name="Gorbushina A."/>
            <person name="Noack S."/>
            <person name="Walker B."/>
            <person name="Young S.K."/>
            <person name="Zeng Q."/>
            <person name="Gargeya S."/>
            <person name="Fitzgerald M."/>
            <person name="Haas B."/>
            <person name="Abouelleil A."/>
            <person name="Alvarado L."/>
            <person name="Arachchi H.M."/>
            <person name="Berlin A.M."/>
            <person name="Chapman S.B."/>
            <person name="Goldberg J."/>
            <person name="Griggs A."/>
            <person name="Gujja S."/>
            <person name="Hansen M."/>
            <person name="Howarth C."/>
            <person name="Imamovic A."/>
            <person name="Larimer J."/>
            <person name="McCowan C."/>
            <person name="Montmayeur A."/>
            <person name="Murphy C."/>
            <person name="Neiman D."/>
            <person name="Pearson M."/>
            <person name="Priest M."/>
            <person name="Roberts A."/>
            <person name="Saif S."/>
            <person name="Shea T."/>
            <person name="Sisk P."/>
            <person name="Sykes S."/>
            <person name="Wortman J."/>
            <person name="Nusbaum C."/>
            <person name="Birren B."/>
        </authorList>
    </citation>
    <scope>NUCLEOTIDE SEQUENCE [LARGE SCALE GENOMIC DNA]</scope>
    <source>
        <strain evidence="2">CBS 100218</strain>
    </source>
</reference>
<dbReference type="HOGENOM" id="CLU_1916970_0_0_1"/>
<gene>
    <name evidence="1" type="ORF">W97_06816</name>
</gene>
<proteinExistence type="predicted"/>
<sequence length="132" mass="14802">MDNLDFSHDAFLTFDALDSNQGMVGIPTPAEESRNCREHHLRHWPVQSTTVEEAPTLNVTPAALVVSRKALSARQDDKPKPFEAKKLIEEGFGKDKRRPGFQRNSIVKHAERVQPKILGVLLGDANGWLSYL</sequence>
<accession>R7Z0S2</accession>
<dbReference type="EMBL" id="JH767589">
    <property type="protein sequence ID" value="EON67673.1"/>
    <property type="molecule type" value="Genomic_DNA"/>
</dbReference>